<dbReference type="Proteomes" id="UP000183760">
    <property type="component" value="Unassembled WGS sequence"/>
</dbReference>
<feature type="chain" id="PRO_5022837493" description="OB-fold nucleic acid binding domain-containing protein" evidence="2">
    <location>
        <begin position="34"/>
        <end position="234"/>
    </location>
</feature>
<dbReference type="EMBL" id="FOIB01000007">
    <property type="protein sequence ID" value="SEU25978.1"/>
    <property type="molecule type" value="Genomic_DNA"/>
</dbReference>
<accession>A0A511T6X2</accession>
<evidence type="ECO:0000256" key="1">
    <source>
        <dbReference type="SAM" id="MobiDB-lite"/>
    </source>
</evidence>
<feature type="compositionally biased region" description="Polar residues" evidence="1">
    <location>
        <begin position="128"/>
        <end position="143"/>
    </location>
</feature>
<protein>
    <recommendedName>
        <fullName evidence="7">OB-fold nucleic acid binding domain-containing protein</fullName>
    </recommendedName>
</protein>
<dbReference type="EMBL" id="BJXR01000036">
    <property type="protein sequence ID" value="GEN09909.1"/>
    <property type="molecule type" value="Genomic_DNA"/>
</dbReference>
<keyword evidence="2" id="KW-0732">Signal</keyword>
<feature type="signal peptide" evidence="2">
    <location>
        <begin position="1"/>
        <end position="33"/>
    </location>
</feature>
<organism evidence="3 6">
    <name type="scientific">Myxococcus fulvus</name>
    <dbReference type="NCBI Taxonomy" id="33"/>
    <lineage>
        <taxon>Bacteria</taxon>
        <taxon>Pseudomonadati</taxon>
        <taxon>Myxococcota</taxon>
        <taxon>Myxococcia</taxon>
        <taxon>Myxococcales</taxon>
        <taxon>Cystobacterineae</taxon>
        <taxon>Myxococcaceae</taxon>
        <taxon>Myxococcus</taxon>
    </lineage>
</organism>
<dbReference type="Proteomes" id="UP000321514">
    <property type="component" value="Unassembled WGS sequence"/>
</dbReference>
<reference evidence="3 6" key="2">
    <citation type="submission" date="2019-07" db="EMBL/GenBank/DDBJ databases">
        <title>Whole genome shotgun sequence of Myxococcus fulvus NBRC 100333.</title>
        <authorList>
            <person name="Hosoyama A."/>
            <person name="Uohara A."/>
            <person name="Ohji S."/>
            <person name="Ichikawa N."/>
        </authorList>
    </citation>
    <scope>NUCLEOTIDE SEQUENCE [LARGE SCALE GENOMIC DNA]</scope>
    <source>
        <strain evidence="3 6">NBRC 100333</strain>
    </source>
</reference>
<name>A0A511T6X2_MYXFU</name>
<evidence type="ECO:0008006" key="7">
    <source>
        <dbReference type="Google" id="ProtNLM"/>
    </source>
</evidence>
<dbReference type="RefSeq" id="WP_245772448.1">
    <property type="nucleotide sequence ID" value="NZ_BJXR01000036.1"/>
</dbReference>
<proteinExistence type="predicted"/>
<feature type="region of interest" description="Disordered" evidence="1">
    <location>
        <begin position="127"/>
        <end position="146"/>
    </location>
</feature>
<evidence type="ECO:0000256" key="2">
    <source>
        <dbReference type="SAM" id="SignalP"/>
    </source>
</evidence>
<dbReference type="InterPro" id="IPR036700">
    <property type="entry name" value="BOBF_sf"/>
</dbReference>
<dbReference type="AlphaFoldDB" id="A0A511T6X2"/>
<evidence type="ECO:0000313" key="5">
    <source>
        <dbReference type="Proteomes" id="UP000183760"/>
    </source>
</evidence>
<evidence type="ECO:0000313" key="4">
    <source>
        <dbReference type="EMBL" id="SEU25978.1"/>
    </source>
</evidence>
<sequence length="234" mass="24562">MLDSPGRLRASSRSVFRAKSWVLLALLALIAPACDDSDDPSPATPISEARGRATGDVVTVEGHVTVPPGAFSSALGDQGFAVQDDSGGVYVKLEEKLSLAVGARVRVTGTLDEQNQLRILKAVPADVSTRSGPQTPTPKNIGTGSVKEPVEGQLIRVTGAVTKTFEDDSPYGYKLYIDDGSGEVQVFVHASAGFNPDTLRALPLGQSITVVGLAAQYETTYEVAPREPADLSIP</sequence>
<comment type="caution">
    <text evidence="3">The sequence shown here is derived from an EMBL/GenBank/DDBJ whole genome shotgun (WGS) entry which is preliminary data.</text>
</comment>
<gene>
    <name evidence="3" type="ORF">MFU01_49460</name>
    <name evidence="4" type="ORF">SAMN05443572_107185</name>
</gene>
<evidence type="ECO:0000313" key="3">
    <source>
        <dbReference type="EMBL" id="GEN09909.1"/>
    </source>
</evidence>
<evidence type="ECO:0000313" key="6">
    <source>
        <dbReference type="Proteomes" id="UP000321514"/>
    </source>
</evidence>
<dbReference type="STRING" id="1334629.MFUL124B02_20340"/>
<reference evidence="4 5" key="1">
    <citation type="submission" date="2016-10" db="EMBL/GenBank/DDBJ databases">
        <authorList>
            <person name="Varghese N."/>
            <person name="Submissions S."/>
        </authorList>
    </citation>
    <scope>NUCLEOTIDE SEQUENCE [LARGE SCALE GENOMIC DNA]</scope>
    <source>
        <strain evidence="4 5">DSM 16525</strain>
    </source>
</reference>
<dbReference type="SUPFAM" id="SSF101756">
    <property type="entry name" value="Hypothetical protein YgiW"/>
    <property type="match status" value="1"/>
</dbReference>
<keyword evidence="5" id="KW-1185">Reference proteome</keyword>